<evidence type="ECO:0000256" key="3">
    <source>
        <dbReference type="ARBA" id="ARBA00022801"/>
    </source>
</evidence>
<keyword evidence="3 5" id="KW-0378">Hydrolase</keyword>
<dbReference type="Proteomes" id="UP000199568">
    <property type="component" value="Unassembled WGS sequence"/>
</dbReference>
<dbReference type="STRING" id="426128.SAMN05660297_03336"/>
<dbReference type="FunFam" id="3.10.300.10:FF:000001">
    <property type="entry name" value="Putative 3-methyladenine DNA glycosylase"/>
    <property type="match status" value="1"/>
</dbReference>
<dbReference type="Gene3D" id="3.10.300.10">
    <property type="entry name" value="Methylpurine-DNA glycosylase (MPG)"/>
    <property type="match status" value="1"/>
</dbReference>
<keyword evidence="2 5" id="KW-0227">DNA damage</keyword>
<accession>A0A1I0GRX1</accession>
<dbReference type="NCBIfam" id="TIGR00567">
    <property type="entry name" value="3mg"/>
    <property type="match status" value="1"/>
</dbReference>
<dbReference type="PANTHER" id="PTHR10429:SF0">
    <property type="entry name" value="DNA-3-METHYLADENINE GLYCOSYLASE"/>
    <property type="match status" value="1"/>
</dbReference>
<dbReference type="OrthoDB" id="9794313at2"/>
<dbReference type="NCBIfam" id="NF002001">
    <property type="entry name" value="PRK00802.1-1"/>
    <property type="match status" value="1"/>
</dbReference>
<dbReference type="InterPro" id="IPR003180">
    <property type="entry name" value="MPG"/>
</dbReference>
<dbReference type="InterPro" id="IPR036995">
    <property type="entry name" value="MPG_sf"/>
</dbReference>
<dbReference type="GO" id="GO:0003905">
    <property type="term" value="F:alkylbase DNA N-glycosylase activity"/>
    <property type="evidence" value="ECO:0007669"/>
    <property type="project" value="InterPro"/>
</dbReference>
<dbReference type="EC" id="3.2.2.-" evidence="5"/>
<evidence type="ECO:0000256" key="4">
    <source>
        <dbReference type="ARBA" id="ARBA00023204"/>
    </source>
</evidence>
<organism evidence="6 7">
    <name type="scientific">Natronincola peptidivorans</name>
    <dbReference type="NCBI Taxonomy" id="426128"/>
    <lineage>
        <taxon>Bacteria</taxon>
        <taxon>Bacillati</taxon>
        <taxon>Bacillota</taxon>
        <taxon>Clostridia</taxon>
        <taxon>Peptostreptococcales</taxon>
        <taxon>Natronincolaceae</taxon>
        <taxon>Natronincola</taxon>
    </lineage>
</organism>
<dbReference type="EMBL" id="FOHU01000025">
    <property type="protein sequence ID" value="SET73891.1"/>
    <property type="molecule type" value="Genomic_DNA"/>
</dbReference>
<gene>
    <name evidence="6" type="ORF">SAMN05660297_03336</name>
</gene>
<dbReference type="HAMAP" id="MF_00527">
    <property type="entry name" value="3MGH"/>
    <property type="match status" value="1"/>
</dbReference>
<dbReference type="GO" id="GO:0006284">
    <property type="term" value="P:base-excision repair"/>
    <property type="evidence" value="ECO:0007669"/>
    <property type="project" value="InterPro"/>
</dbReference>
<name>A0A1I0GRX1_9FIRM</name>
<evidence type="ECO:0000256" key="5">
    <source>
        <dbReference type="HAMAP-Rule" id="MF_00527"/>
    </source>
</evidence>
<evidence type="ECO:0000256" key="2">
    <source>
        <dbReference type="ARBA" id="ARBA00022763"/>
    </source>
</evidence>
<sequence length="204" mass="23121">MVKLAKDFYNRPTLDVAKDLLGKELVHHVGGENLVSRIVEVEAYIGEIDKACHAYNNKVTNRTKVLYAPPGTAYVYLIYGMYYCFNAVTEEEGKAAAVLVRGVEPLEGIEKMVNNRYKKGIEEISKKQMINLSNGPGKLCIAMSITKANNEMDLCGNHLYIKEAEENFSFDIVETTRINIGYAEEAIAFPWRYYIKDNLYVSKK</sequence>
<keyword evidence="7" id="KW-1185">Reference proteome</keyword>
<dbReference type="AlphaFoldDB" id="A0A1I0GRX1"/>
<proteinExistence type="inferred from homology"/>
<dbReference type="GO" id="GO:0003677">
    <property type="term" value="F:DNA binding"/>
    <property type="evidence" value="ECO:0007669"/>
    <property type="project" value="InterPro"/>
</dbReference>
<dbReference type="InterPro" id="IPR011034">
    <property type="entry name" value="Formyl_transferase-like_C_sf"/>
</dbReference>
<dbReference type="SUPFAM" id="SSF50486">
    <property type="entry name" value="FMT C-terminal domain-like"/>
    <property type="match status" value="1"/>
</dbReference>
<keyword evidence="4 5" id="KW-0234">DNA repair</keyword>
<reference evidence="6 7" key="1">
    <citation type="submission" date="2016-10" db="EMBL/GenBank/DDBJ databases">
        <authorList>
            <person name="de Groot N.N."/>
        </authorList>
    </citation>
    <scope>NUCLEOTIDE SEQUENCE [LARGE SCALE GENOMIC DNA]</scope>
    <source>
        <strain evidence="6 7">DSM 18979</strain>
    </source>
</reference>
<dbReference type="Pfam" id="PF02245">
    <property type="entry name" value="Pur_DNA_glyco"/>
    <property type="match status" value="1"/>
</dbReference>
<comment type="similarity">
    <text evidence="1 5">Belongs to the DNA glycosylase MPG family.</text>
</comment>
<evidence type="ECO:0000313" key="7">
    <source>
        <dbReference type="Proteomes" id="UP000199568"/>
    </source>
</evidence>
<dbReference type="PANTHER" id="PTHR10429">
    <property type="entry name" value="DNA-3-METHYLADENINE GLYCOSYLASE"/>
    <property type="match status" value="1"/>
</dbReference>
<evidence type="ECO:0000256" key="1">
    <source>
        <dbReference type="ARBA" id="ARBA00009232"/>
    </source>
</evidence>
<evidence type="ECO:0000313" key="6">
    <source>
        <dbReference type="EMBL" id="SET73891.1"/>
    </source>
</evidence>
<dbReference type="CDD" id="cd00540">
    <property type="entry name" value="AAG"/>
    <property type="match status" value="1"/>
</dbReference>
<protein>
    <recommendedName>
        <fullName evidence="5">Putative 3-methyladenine DNA glycosylase</fullName>
        <ecNumber evidence="5">3.2.2.-</ecNumber>
    </recommendedName>
</protein>
<dbReference type="RefSeq" id="WP_090446594.1">
    <property type="nucleotide sequence ID" value="NZ_FOHU01000025.1"/>
</dbReference>